<dbReference type="AlphaFoldDB" id="A0A2T2XJ13"/>
<organism evidence="1 2">
    <name type="scientific">Sulfobacillus benefaciens</name>
    <dbReference type="NCBI Taxonomy" id="453960"/>
    <lineage>
        <taxon>Bacteria</taxon>
        <taxon>Bacillati</taxon>
        <taxon>Bacillota</taxon>
        <taxon>Clostridia</taxon>
        <taxon>Eubacteriales</taxon>
        <taxon>Clostridiales Family XVII. Incertae Sedis</taxon>
        <taxon>Sulfobacillus</taxon>
    </lineage>
</organism>
<reference evidence="1 2" key="1">
    <citation type="journal article" date="2014" name="BMC Genomics">
        <title>Comparison of environmental and isolate Sulfobacillus genomes reveals diverse carbon, sulfur, nitrogen, and hydrogen metabolisms.</title>
        <authorList>
            <person name="Justice N.B."/>
            <person name="Norman A."/>
            <person name="Brown C.T."/>
            <person name="Singh A."/>
            <person name="Thomas B.C."/>
            <person name="Banfield J.F."/>
        </authorList>
    </citation>
    <scope>NUCLEOTIDE SEQUENCE [LARGE SCALE GENOMIC DNA]</scope>
    <source>
        <strain evidence="1">AMDSBA4</strain>
    </source>
</reference>
<evidence type="ECO:0000313" key="2">
    <source>
        <dbReference type="Proteomes" id="UP000242972"/>
    </source>
</evidence>
<sequence length="94" mass="10435">MKVSSRSAVKTAEAMVKRLKPGNQLVIVNFKKDRSVCVIRDLEGGLRVVEAGFRHTSQETDDKAIGSILKEVIPYEFPRSHELGFSVKQIPPLG</sequence>
<dbReference type="EMBL" id="PXYW01000008">
    <property type="protein sequence ID" value="PSR34495.1"/>
    <property type="molecule type" value="Genomic_DNA"/>
</dbReference>
<accession>A0A2T2XJ13</accession>
<dbReference type="Proteomes" id="UP000242972">
    <property type="component" value="Unassembled WGS sequence"/>
</dbReference>
<comment type="caution">
    <text evidence="1">The sequence shown here is derived from an EMBL/GenBank/DDBJ whole genome shotgun (WGS) entry which is preliminary data.</text>
</comment>
<proteinExistence type="predicted"/>
<gene>
    <name evidence="1" type="ORF">C7B46_05000</name>
</gene>
<protein>
    <submittedName>
        <fullName evidence="1">Uncharacterized protein</fullName>
    </submittedName>
</protein>
<name>A0A2T2XJ13_9FIRM</name>
<evidence type="ECO:0000313" key="1">
    <source>
        <dbReference type="EMBL" id="PSR34495.1"/>
    </source>
</evidence>